<dbReference type="SUPFAM" id="SSF52402">
    <property type="entry name" value="Adenine nucleotide alpha hydrolases-like"/>
    <property type="match status" value="2"/>
</dbReference>
<proteinExistence type="inferred from homology"/>
<sequence>MKEEVAAMTQAHSDATHFGDAINRYLGAVGYPDPYAPRTRPDGPSAPAPPATGLIVVGADESPAACVAVDHAAVEAELRGWALRIVTVRHAGGGDAGARLLDRLSDRVRAGSPSVAVTGRLVIGPDPARSLLLEARGAGLVVVGHRRGATATTLGRSLADRVARQHDDPVLIVRMPAGSGWASWPLVVGVDGSATARASLDFALAEARIRGCEVVVLHVVGDGSDLARRLETHSPVPVRHKIIQGDPAAALIEASGRAAAVVIGRHHHGVLMPGTALSAAAHLLPQRALCPVFMVGPGQS</sequence>
<dbReference type="InterPro" id="IPR006016">
    <property type="entry name" value="UspA"/>
</dbReference>
<name>A0A285JFZ9_9ACTN</name>
<dbReference type="Gene3D" id="3.40.50.620">
    <property type="entry name" value="HUPs"/>
    <property type="match status" value="3"/>
</dbReference>
<reference evidence="3 4" key="1">
    <citation type="submission" date="2017-09" db="EMBL/GenBank/DDBJ databases">
        <authorList>
            <person name="Ehlers B."/>
            <person name="Leendertz F.H."/>
        </authorList>
    </citation>
    <scope>NUCLEOTIDE SEQUENCE [LARGE SCALE GENOMIC DNA]</scope>
    <source>
        <strain evidence="3 4">CGMCC 4.6857</strain>
    </source>
</reference>
<evidence type="ECO:0000313" key="4">
    <source>
        <dbReference type="Proteomes" id="UP000219612"/>
    </source>
</evidence>
<accession>A0A285JFZ9</accession>
<feature type="domain" description="UspA" evidence="2">
    <location>
        <begin position="186"/>
        <end position="229"/>
    </location>
</feature>
<dbReference type="AlphaFoldDB" id="A0A285JFZ9"/>
<dbReference type="PANTHER" id="PTHR46268:SF6">
    <property type="entry name" value="UNIVERSAL STRESS PROTEIN UP12"/>
    <property type="match status" value="1"/>
</dbReference>
<gene>
    <name evidence="3" type="ORF">SAMN05421748_12081</name>
</gene>
<dbReference type="CDD" id="cd00293">
    <property type="entry name" value="USP-like"/>
    <property type="match status" value="1"/>
</dbReference>
<keyword evidence="4" id="KW-1185">Reference proteome</keyword>
<evidence type="ECO:0000259" key="2">
    <source>
        <dbReference type="Pfam" id="PF00582"/>
    </source>
</evidence>
<dbReference type="Pfam" id="PF00582">
    <property type="entry name" value="Usp"/>
    <property type="match status" value="2"/>
</dbReference>
<dbReference type="PANTHER" id="PTHR46268">
    <property type="entry name" value="STRESS RESPONSE PROTEIN NHAX"/>
    <property type="match status" value="1"/>
</dbReference>
<protein>
    <submittedName>
        <fullName evidence="3">Universal stress protein family protein</fullName>
    </submittedName>
</protein>
<feature type="domain" description="UspA" evidence="2">
    <location>
        <begin position="55"/>
        <end position="174"/>
    </location>
</feature>
<organism evidence="3 4">
    <name type="scientific">Paractinoplanes atraurantiacus</name>
    <dbReference type="NCBI Taxonomy" id="1036182"/>
    <lineage>
        <taxon>Bacteria</taxon>
        <taxon>Bacillati</taxon>
        <taxon>Actinomycetota</taxon>
        <taxon>Actinomycetes</taxon>
        <taxon>Micromonosporales</taxon>
        <taxon>Micromonosporaceae</taxon>
        <taxon>Paractinoplanes</taxon>
    </lineage>
</organism>
<dbReference type="Proteomes" id="UP000219612">
    <property type="component" value="Unassembled WGS sequence"/>
</dbReference>
<comment type="similarity">
    <text evidence="1">Belongs to the universal stress protein A family.</text>
</comment>
<dbReference type="OrthoDB" id="3292873at2"/>
<dbReference type="InterPro" id="IPR014729">
    <property type="entry name" value="Rossmann-like_a/b/a_fold"/>
</dbReference>
<evidence type="ECO:0000256" key="1">
    <source>
        <dbReference type="ARBA" id="ARBA00008791"/>
    </source>
</evidence>
<dbReference type="EMBL" id="OBDY01000020">
    <property type="protein sequence ID" value="SNY59204.1"/>
    <property type="molecule type" value="Genomic_DNA"/>
</dbReference>
<evidence type="ECO:0000313" key="3">
    <source>
        <dbReference type="EMBL" id="SNY59204.1"/>
    </source>
</evidence>